<dbReference type="GO" id="GO:0046872">
    <property type="term" value="F:metal ion binding"/>
    <property type="evidence" value="ECO:0007669"/>
    <property type="project" value="UniProtKB-KW"/>
</dbReference>
<evidence type="ECO:0000256" key="1">
    <source>
        <dbReference type="ARBA" id="ARBA00005613"/>
    </source>
</evidence>
<dbReference type="InterPro" id="IPR034751">
    <property type="entry name" value="Yippee"/>
</dbReference>
<reference evidence="4" key="2">
    <citation type="submission" date="2021-01" db="EMBL/GenBank/DDBJ databases">
        <authorList>
            <person name="Schikora-Tamarit M.A."/>
        </authorList>
    </citation>
    <scope>NUCLEOTIDE SEQUENCE</scope>
    <source>
        <strain evidence="4">NCAIM Y.01608</strain>
    </source>
</reference>
<dbReference type="EMBL" id="JAEUBD010000108">
    <property type="protein sequence ID" value="KAH3677370.1"/>
    <property type="molecule type" value="Genomic_DNA"/>
</dbReference>
<sequence length="202" mass="22834">MGLRYSQCLDPDGVDNDFPDHPIHSKQVFCAHPCYDGFGYGSSEVEDDDEDCDTESRFPDFYARSPATRFLYSHSPRFMASSSTSSRLKPLYRKTSKYNKNGIAITYGCGQCLTHLSSSSQIISDQYTGKTGDALLINNVVNVVLGEPEVREMTSGLYTVCDIKCHQCHKLLGWKYIKSHQASQKFKEQRYILEINNMKVVA</sequence>
<comment type="caution">
    <text evidence="4">The sequence shown here is derived from an EMBL/GenBank/DDBJ whole genome shotgun (WGS) entry which is preliminary data.</text>
</comment>
<organism evidence="4 5">
    <name type="scientific">Ogataea polymorpha</name>
    <dbReference type="NCBI Taxonomy" id="460523"/>
    <lineage>
        <taxon>Eukaryota</taxon>
        <taxon>Fungi</taxon>
        <taxon>Dikarya</taxon>
        <taxon>Ascomycota</taxon>
        <taxon>Saccharomycotina</taxon>
        <taxon>Pichiomycetes</taxon>
        <taxon>Pichiales</taxon>
        <taxon>Pichiaceae</taxon>
        <taxon>Ogataea</taxon>
    </lineage>
</organism>
<dbReference type="RefSeq" id="XP_018210454.1">
    <property type="nucleotide sequence ID" value="XM_018357441.1"/>
</dbReference>
<reference evidence="4" key="1">
    <citation type="journal article" date="2021" name="Open Biol.">
        <title>Shared evolutionary footprints suggest mitochondrial oxidative damage underlies multiple complex I losses in fungi.</title>
        <authorList>
            <person name="Schikora-Tamarit M.A."/>
            <person name="Marcet-Houben M."/>
            <person name="Nosek J."/>
            <person name="Gabaldon T."/>
        </authorList>
    </citation>
    <scope>NUCLEOTIDE SEQUENCE</scope>
    <source>
        <strain evidence="4">NCAIM Y.01608</strain>
    </source>
</reference>
<comment type="similarity">
    <text evidence="1">Belongs to the yippee family.</text>
</comment>
<proteinExistence type="inferred from homology"/>
<accession>A0A1B7SGB6</accession>
<evidence type="ECO:0000313" key="4">
    <source>
        <dbReference type="EMBL" id="KAH3677370.1"/>
    </source>
</evidence>
<dbReference type="InterPro" id="IPR004910">
    <property type="entry name" value="Yippee/Mis18/Cereblon"/>
</dbReference>
<dbReference type="AlphaFoldDB" id="A0A1B7SGB6"/>
<dbReference type="OrthoDB" id="6407410at2759"/>
<evidence type="ECO:0000256" key="3">
    <source>
        <dbReference type="ARBA" id="ARBA00022833"/>
    </source>
</evidence>
<dbReference type="PROSITE" id="PS51792">
    <property type="entry name" value="YIPPEE"/>
    <property type="match status" value="1"/>
</dbReference>
<name>A0A1B7SGB6_9ASCO</name>
<evidence type="ECO:0000313" key="5">
    <source>
        <dbReference type="Proteomes" id="UP000788993"/>
    </source>
</evidence>
<evidence type="ECO:0000256" key="2">
    <source>
        <dbReference type="ARBA" id="ARBA00022723"/>
    </source>
</evidence>
<protein>
    <submittedName>
        <fullName evidence="4">Uncharacterized protein</fullName>
    </submittedName>
</protein>
<keyword evidence="2" id="KW-0479">Metal-binding</keyword>
<keyword evidence="3" id="KW-0862">Zinc</keyword>
<dbReference type="InterPro" id="IPR039058">
    <property type="entry name" value="Yippee_fam"/>
</dbReference>
<gene>
    <name evidence="4" type="ORF">OGATHE_000844</name>
</gene>
<dbReference type="PANTHER" id="PTHR13848">
    <property type="entry name" value="PROTEIN YIPPEE-LIKE CG15309-RELATED"/>
    <property type="match status" value="1"/>
</dbReference>
<dbReference type="Pfam" id="PF03226">
    <property type="entry name" value="Yippee-Mis18"/>
    <property type="match status" value="1"/>
</dbReference>
<keyword evidence="5" id="KW-1185">Reference proteome</keyword>
<dbReference type="Proteomes" id="UP000788993">
    <property type="component" value="Unassembled WGS sequence"/>
</dbReference>